<dbReference type="Proteomes" id="UP000278035">
    <property type="component" value="Chromosome"/>
</dbReference>
<feature type="transmembrane region" description="Helical" evidence="21">
    <location>
        <begin position="131"/>
        <end position="153"/>
    </location>
</feature>
<evidence type="ECO:0000256" key="9">
    <source>
        <dbReference type="ARBA" id="ARBA00022660"/>
    </source>
</evidence>
<feature type="transmembrane region" description="Helical" evidence="21">
    <location>
        <begin position="240"/>
        <end position="257"/>
    </location>
</feature>
<accession>A0A3G8LXB3</accession>
<dbReference type="EMBL" id="CP034015">
    <property type="protein sequence ID" value="AZG73338.1"/>
    <property type="molecule type" value="Genomic_DNA"/>
</dbReference>
<dbReference type="GO" id="GO:0022904">
    <property type="term" value="P:respiratory electron transport chain"/>
    <property type="evidence" value="ECO:0007669"/>
    <property type="project" value="TreeGrafter"/>
</dbReference>
<dbReference type="GO" id="GO:0015990">
    <property type="term" value="P:electron transport coupled proton transport"/>
    <property type="evidence" value="ECO:0007669"/>
    <property type="project" value="TreeGrafter"/>
</dbReference>
<dbReference type="RefSeq" id="WP_124730891.1">
    <property type="nucleotide sequence ID" value="NZ_CBCSKC010000009.1"/>
</dbReference>
<feature type="transmembrane region" description="Helical" evidence="21">
    <location>
        <begin position="207"/>
        <end position="228"/>
    </location>
</feature>
<comment type="subcellular location">
    <subcellularLocation>
        <location evidence="2">Cell membrane</location>
        <topology evidence="2">Multi-pass membrane protein</topology>
    </subcellularLocation>
</comment>
<keyword evidence="12" id="KW-1278">Translocase</keyword>
<evidence type="ECO:0000256" key="8">
    <source>
        <dbReference type="ARBA" id="ARBA00022617"/>
    </source>
</evidence>
<dbReference type="PANTHER" id="PTHR10422:SF29">
    <property type="entry name" value="CYTOCHROME C OXIDASE SUBUNIT 1 HOMOLOG, BACTEROID"/>
    <property type="match status" value="1"/>
</dbReference>
<gene>
    <name evidence="23" type="primary">ccoN</name>
    <name evidence="23" type="ORF">EGC82_11535</name>
</gene>
<keyword evidence="9 20" id="KW-0679">Respiratory chain</keyword>
<dbReference type="GO" id="GO:0016491">
    <property type="term" value="F:oxidoreductase activity"/>
    <property type="evidence" value="ECO:0007669"/>
    <property type="project" value="UniProtKB-KW"/>
</dbReference>
<feature type="transmembrane region" description="Helical" evidence="21">
    <location>
        <begin position="386"/>
        <end position="404"/>
    </location>
</feature>
<dbReference type="InterPro" id="IPR004677">
    <property type="entry name" value="Cyt_c_oxidase_cbb3_su1"/>
</dbReference>
<name>A0A3G8LXB3_9GAMM</name>
<dbReference type="SUPFAM" id="SSF81442">
    <property type="entry name" value="Cytochrome c oxidase subunit I-like"/>
    <property type="match status" value="1"/>
</dbReference>
<feature type="transmembrane region" description="Helical" evidence="21">
    <location>
        <begin position="437"/>
        <end position="459"/>
    </location>
</feature>
<dbReference type="KEGG" id="slj:EGC82_11535"/>
<feature type="binding site" evidence="19">
    <location>
        <position position="260"/>
    </location>
    <ligand>
        <name>Cu cation</name>
        <dbReference type="ChEBI" id="CHEBI:23378"/>
        <label>B</label>
    </ligand>
</feature>
<feature type="domain" description="Cytochrome oxidase subunit I profile" evidence="22">
    <location>
        <begin position="20"/>
        <end position="475"/>
    </location>
</feature>
<keyword evidence="15 19" id="KW-0408">Iron</keyword>
<feature type="binding site" description="axial binding residue" evidence="19">
    <location>
        <position position="348"/>
    </location>
    <ligand>
        <name>heme b</name>
        <dbReference type="ChEBI" id="CHEBI:60344"/>
        <label>2; high-spin</label>
    </ligand>
    <ligandPart>
        <name>Fe</name>
        <dbReference type="ChEBI" id="CHEBI:18248"/>
    </ligandPart>
</feature>
<dbReference type="PROSITE" id="PS50855">
    <property type="entry name" value="COX1"/>
    <property type="match status" value="1"/>
</dbReference>
<evidence type="ECO:0000313" key="24">
    <source>
        <dbReference type="Proteomes" id="UP000278035"/>
    </source>
</evidence>
<evidence type="ECO:0000256" key="21">
    <source>
        <dbReference type="SAM" id="Phobius"/>
    </source>
</evidence>
<feature type="transmembrane region" description="Helical" evidence="21">
    <location>
        <begin position="352"/>
        <end position="374"/>
    </location>
</feature>
<evidence type="ECO:0000256" key="20">
    <source>
        <dbReference type="RuleBase" id="RU000370"/>
    </source>
</evidence>
<evidence type="ECO:0000256" key="5">
    <source>
        <dbReference type="ARBA" id="ARBA00012949"/>
    </source>
</evidence>
<comment type="pathway">
    <text evidence="3">Energy metabolism; oxidative phosphorylation.</text>
</comment>
<keyword evidence="7" id="KW-1003">Cell membrane</keyword>
<evidence type="ECO:0000256" key="13">
    <source>
        <dbReference type="ARBA" id="ARBA00022982"/>
    </source>
</evidence>
<evidence type="ECO:0000313" key="23">
    <source>
        <dbReference type="EMBL" id="AZG73338.1"/>
    </source>
</evidence>
<dbReference type="OrthoDB" id="9806838at2"/>
<dbReference type="GO" id="GO:0020037">
    <property type="term" value="F:heme binding"/>
    <property type="evidence" value="ECO:0007669"/>
    <property type="project" value="InterPro"/>
</dbReference>
<protein>
    <recommendedName>
        <fullName evidence="5">cytochrome-c oxidase</fullName>
        <ecNumber evidence="5">7.1.1.9</ecNumber>
    </recommendedName>
</protein>
<dbReference type="GO" id="GO:0006119">
    <property type="term" value="P:oxidative phosphorylation"/>
    <property type="evidence" value="ECO:0007669"/>
    <property type="project" value="UniProtKB-UniPathway"/>
</dbReference>
<keyword evidence="23" id="KW-0560">Oxidoreductase</keyword>
<comment type="similarity">
    <text evidence="4 20">Belongs to the heme-copper respiratory oxidase family.</text>
</comment>
<feature type="transmembrane region" description="Helical" evidence="21">
    <location>
        <begin position="165"/>
        <end position="187"/>
    </location>
</feature>
<evidence type="ECO:0000256" key="7">
    <source>
        <dbReference type="ARBA" id="ARBA00022475"/>
    </source>
</evidence>
<dbReference type="PANTHER" id="PTHR10422">
    <property type="entry name" value="CYTOCHROME C OXIDASE SUBUNIT 1"/>
    <property type="match status" value="1"/>
</dbReference>
<comment type="catalytic activity">
    <reaction evidence="18">
        <text>4 Fe(II)-[cytochrome c] + O2 + 8 H(+)(in) = 4 Fe(III)-[cytochrome c] + 2 H2O + 4 H(+)(out)</text>
        <dbReference type="Rhea" id="RHEA:11436"/>
        <dbReference type="Rhea" id="RHEA-COMP:10350"/>
        <dbReference type="Rhea" id="RHEA-COMP:14399"/>
        <dbReference type="ChEBI" id="CHEBI:15377"/>
        <dbReference type="ChEBI" id="CHEBI:15378"/>
        <dbReference type="ChEBI" id="CHEBI:15379"/>
        <dbReference type="ChEBI" id="CHEBI:29033"/>
        <dbReference type="ChEBI" id="CHEBI:29034"/>
        <dbReference type="EC" id="7.1.1.9"/>
    </reaction>
</comment>
<keyword evidence="14 21" id="KW-1133">Transmembrane helix</keyword>
<dbReference type="InterPro" id="IPR000883">
    <property type="entry name" value="Cyt_C_Oxase_1"/>
</dbReference>
<evidence type="ECO:0000256" key="17">
    <source>
        <dbReference type="ARBA" id="ARBA00023136"/>
    </source>
</evidence>
<dbReference type="EC" id="7.1.1.9" evidence="5"/>
<evidence type="ECO:0000256" key="15">
    <source>
        <dbReference type="ARBA" id="ARBA00023004"/>
    </source>
</evidence>
<keyword evidence="16" id="KW-0186">Copper</keyword>
<keyword evidence="6 20" id="KW-0813">Transport</keyword>
<comment type="cofactor">
    <cofactor evidence="1">
        <name>heme b</name>
        <dbReference type="ChEBI" id="CHEBI:60344"/>
    </cofactor>
</comment>
<keyword evidence="13 20" id="KW-0249">Electron transport</keyword>
<feature type="binding site" evidence="19">
    <location>
        <position position="210"/>
    </location>
    <ligand>
        <name>Cu cation</name>
        <dbReference type="ChEBI" id="CHEBI:23378"/>
        <label>B</label>
    </ligand>
</feature>
<feature type="transmembrane region" description="Helical" evidence="21">
    <location>
        <begin position="20"/>
        <end position="44"/>
    </location>
</feature>
<comment type="cofactor">
    <cofactor evidence="19">
        <name>Cu(2+)</name>
        <dbReference type="ChEBI" id="CHEBI:29036"/>
    </cofactor>
    <text evidence="19">Binds 1 copper ion per subunit, denoted as copper B.</text>
</comment>
<evidence type="ECO:0000256" key="16">
    <source>
        <dbReference type="ARBA" id="ARBA00023008"/>
    </source>
</evidence>
<feature type="binding site" description="axial binding residue" evidence="19">
    <location>
        <position position="350"/>
    </location>
    <ligand>
        <name>heme b</name>
        <dbReference type="ChEBI" id="CHEBI:60344"/>
        <label>1; low-spin</label>
    </ligand>
    <ligandPart>
        <name>Fe</name>
        <dbReference type="ChEBI" id="CHEBI:18248"/>
    </ligandPart>
</feature>
<feature type="transmembrane region" description="Helical" evidence="21">
    <location>
        <begin position="64"/>
        <end position="84"/>
    </location>
</feature>
<dbReference type="InterPro" id="IPR036927">
    <property type="entry name" value="Cyt_c_oxase-like_su1_sf"/>
</dbReference>
<dbReference type="GO" id="GO:0004129">
    <property type="term" value="F:cytochrome-c oxidase activity"/>
    <property type="evidence" value="ECO:0007669"/>
    <property type="project" value="UniProtKB-EC"/>
</dbReference>
<evidence type="ECO:0000256" key="12">
    <source>
        <dbReference type="ARBA" id="ARBA00022967"/>
    </source>
</evidence>
<evidence type="ECO:0000256" key="4">
    <source>
        <dbReference type="ARBA" id="ARBA00009578"/>
    </source>
</evidence>
<dbReference type="InterPro" id="IPR023615">
    <property type="entry name" value="Cyt_c_Oxase_su1_BS"/>
</dbReference>
<feature type="transmembrane region" description="Helical" evidence="21">
    <location>
        <begin position="96"/>
        <end position="119"/>
    </location>
</feature>
<keyword evidence="8 19" id="KW-0349">Heme</keyword>
<dbReference type="GO" id="GO:0005886">
    <property type="term" value="C:plasma membrane"/>
    <property type="evidence" value="ECO:0007669"/>
    <property type="project" value="UniProtKB-SubCell"/>
</dbReference>
<feature type="binding site" evidence="19">
    <location>
        <position position="261"/>
    </location>
    <ligand>
        <name>Cu cation</name>
        <dbReference type="ChEBI" id="CHEBI:23378"/>
        <label>B</label>
    </ligand>
</feature>
<dbReference type="Pfam" id="PF00115">
    <property type="entry name" value="COX1"/>
    <property type="match status" value="1"/>
</dbReference>
<evidence type="ECO:0000256" key="18">
    <source>
        <dbReference type="ARBA" id="ARBA00047816"/>
    </source>
</evidence>
<evidence type="ECO:0000256" key="19">
    <source>
        <dbReference type="PIRSR" id="PIRSR604677-50"/>
    </source>
</evidence>
<keyword evidence="10 20" id="KW-0812">Transmembrane</keyword>
<keyword evidence="11 19" id="KW-0479">Metal-binding</keyword>
<dbReference type="Gene3D" id="1.20.210.10">
    <property type="entry name" value="Cytochrome c oxidase-like, subunit I domain"/>
    <property type="match status" value="1"/>
</dbReference>
<sequence length="475" mass="53356">MMNHSQSTGADYNYTIVRQFALTTVLWGIFGMSVGVLIAAQLIWPQLNFDTPWLTYSRLRPLHTNAVIFAFGTSALFATSYYVVQRTCQVRLFAPKLAAFTFWGWQAVIIAAAITLPMGFTQAKEYAELEWPIDIAIAIIWISYAIVFFGTIAKRTTSHIYVANWFFGAFIITVAVLHIVNSMAVPVSLFKSYSLYSGAVDAMVQWWYGHNAVGFLLTAGFLGMMYYFVPKQAGRPVYSYRLSIVHFWALIALYIWAGPHHLHYTALPDWTQSLGMVMSLILFAPSWGGMINGIMTLSGAWHKLRTDPVLRFLVVSLSFYGMSTFEGPMMAIKTVNALSHYTDWTIGHVHSGALGWVAMVSIGSLYHLIPILFGHGRMYSMKLVNVHFWLATIGTVLYIVSMWISGVMQGLMWRAVNSDGTLTYSFVESLEASYPFYFVRFIGGCFFLTGMFLMAYNVIRTVKAPKDTLPAIAEA</sequence>
<comment type="cofactor">
    <cofactor evidence="19">
        <name>heme</name>
        <dbReference type="ChEBI" id="CHEBI:30413"/>
    </cofactor>
    <text evidence="19">Binds 2 heme groups per subunit, denoted as high- and low-spin.</text>
</comment>
<evidence type="ECO:0000256" key="10">
    <source>
        <dbReference type="ARBA" id="ARBA00022692"/>
    </source>
</evidence>
<evidence type="ECO:0000259" key="22">
    <source>
        <dbReference type="PROSITE" id="PS50855"/>
    </source>
</evidence>
<feature type="transmembrane region" description="Helical" evidence="21">
    <location>
        <begin position="277"/>
        <end position="297"/>
    </location>
</feature>
<feature type="binding site" description="axial binding residue" evidence="19">
    <location>
        <position position="63"/>
    </location>
    <ligand>
        <name>heme b</name>
        <dbReference type="ChEBI" id="CHEBI:60344"/>
        <label>1; low-spin</label>
    </ligand>
    <ligandPart>
        <name>Fe</name>
        <dbReference type="ChEBI" id="CHEBI:18248"/>
    </ligandPart>
</feature>
<keyword evidence="24" id="KW-1185">Reference proteome</keyword>
<dbReference type="FunFam" id="1.20.210.10:FF:000005">
    <property type="entry name" value="Cytochrome c oxidase, cbb3-type, subunit I"/>
    <property type="match status" value="1"/>
</dbReference>
<organism evidence="23 24">
    <name type="scientific">Shewanella livingstonensis</name>
    <dbReference type="NCBI Taxonomy" id="150120"/>
    <lineage>
        <taxon>Bacteria</taxon>
        <taxon>Pseudomonadati</taxon>
        <taxon>Pseudomonadota</taxon>
        <taxon>Gammaproteobacteria</taxon>
        <taxon>Alteromonadales</taxon>
        <taxon>Shewanellaceae</taxon>
        <taxon>Shewanella</taxon>
    </lineage>
</organism>
<evidence type="ECO:0000256" key="3">
    <source>
        <dbReference type="ARBA" id="ARBA00004673"/>
    </source>
</evidence>
<evidence type="ECO:0000256" key="6">
    <source>
        <dbReference type="ARBA" id="ARBA00022448"/>
    </source>
</evidence>
<evidence type="ECO:0000256" key="2">
    <source>
        <dbReference type="ARBA" id="ARBA00004651"/>
    </source>
</evidence>
<keyword evidence="17 21" id="KW-0472">Membrane</keyword>
<dbReference type="NCBIfam" id="TIGR00780">
    <property type="entry name" value="ccoN"/>
    <property type="match status" value="1"/>
</dbReference>
<evidence type="ECO:0000256" key="1">
    <source>
        <dbReference type="ARBA" id="ARBA00001970"/>
    </source>
</evidence>
<dbReference type="GO" id="GO:0046872">
    <property type="term" value="F:metal ion binding"/>
    <property type="evidence" value="ECO:0007669"/>
    <property type="project" value="UniProtKB-KW"/>
</dbReference>
<dbReference type="UniPathway" id="UPA00705"/>
<reference evidence="24" key="1">
    <citation type="submission" date="2018-11" db="EMBL/GenBank/DDBJ databases">
        <title>Shewanella sp. M2.</title>
        <authorList>
            <person name="Hwang Y.J."/>
            <person name="Hwang C.Y."/>
        </authorList>
    </citation>
    <scope>NUCLEOTIDE SEQUENCE [LARGE SCALE GENOMIC DNA]</scope>
    <source>
        <strain evidence="24">LMG 19866</strain>
    </source>
</reference>
<proteinExistence type="inferred from homology"/>
<dbReference type="PROSITE" id="PS00077">
    <property type="entry name" value="COX1_CUB"/>
    <property type="match status" value="1"/>
</dbReference>
<dbReference type="InterPro" id="IPR023616">
    <property type="entry name" value="Cyt_c_oxase-like_su1_dom"/>
</dbReference>
<dbReference type="AlphaFoldDB" id="A0A3G8LXB3"/>
<feature type="transmembrane region" description="Helical" evidence="21">
    <location>
        <begin position="309"/>
        <end position="332"/>
    </location>
</feature>
<evidence type="ECO:0000256" key="11">
    <source>
        <dbReference type="ARBA" id="ARBA00022723"/>
    </source>
</evidence>
<evidence type="ECO:0000256" key="14">
    <source>
        <dbReference type="ARBA" id="ARBA00022989"/>
    </source>
</evidence>